<dbReference type="Gene3D" id="3.40.50.300">
    <property type="entry name" value="P-loop containing nucleotide triphosphate hydrolases"/>
    <property type="match status" value="1"/>
</dbReference>
<organism evidence="5 6">
    <name type="scientific">Coccomyxa viridis</name>
    <dbReference type="NCBI Taxonomy" id="1274662"/>
    <lineage>
        <taxon>Eukaryota</taxon>
        <taxon>Viridiplantae</taxon>
        <taxon>Chlorophyta</taxon>
        <taxon>core chlorophytes</taxon>
        <taxon>Trebouxiophyceae</taxon>
        <taxon>Trebouxiophyceae incertae sedis</taxon>
        <taxon>Coccomyxaceae</taxon>
        <taxon>Coccomyxa</taxon>
    </lineage>
</organism>
<dbReference type="CDD" id="cd00009">
    <property type="entry name" value="AAA"/>
    <property type="match status" value="1"/>
</dbReference>
<dbReference type="Pfam" id="PF25516">
    <property type="entry name" value="PTPase"/>
    <property type="match status" value="1"/>
</dbReference>
<dbReference type="InterPro" id="IPR027417">
    <property type="entry name" value="P-loop_NTPase"/>
</dbReference>
<evidence type="ECO:0000256" key="1">
    <source>
        <dbReference type="ARBA" id="ARBA00022741"/>
    </source>
</evidence>
<name>A0ABP1FUB2_9CHLO</name>
<dbReference type="Pfam" id="PF19568">
    <property type="entry name" value="Spore_III_AA"/>
    <property type="match status" value="1"/>
</dbReference>
<comment type="caution">
    <text evidence="5">The sequence shown here is derived from an EMBL/GenBank/DDBJ whole genome shotgun (WGS) entry which is preliminary data.</text>
</comment>
<feature type="domain" description="AAA+ ATPase" evidence="4">
    <location>
        <begin position="156"/>
        <end position="312"/>
    </location>
</feature>
<dbReference type="SMART" id="SM00382">
    <property type="entry name" value="AAA"/>
    <property type="match status" value="1"/>
</dbReference>
<feature type="compositionally biased region" description="Polar residues" evidence="3">
    <location>
        <begin position="1"/>
        <end position="10"/>
    </location>
</feature>
<dbReference type="Proteomes" id="UP001497392">
    <property type="component" value="Unassembled WGS sequence"/>
</dbReference>
<keyword evidence="1" id="KW-0547">Nucleotide-binding</keyword>
<feature type="region of interest" description="Disordered" evidence="3">
    <location>
        <begin position="353"/>
        <end position="391"/>
    </location>
</feature>
<evidence type="ECO:0000313" key="6">
    <source>
        <dbReference type="Proteomes" id="UP001497392"/>
    </source>
</evidence>
<sequence>MQDQMAGRTSDSGRRDHVQSQEYGACSASQQALQVQDQEELQKLVTMLPERLATTVLEQPDFSQLVEIVMDLGRPPLARFPSGDLRLADDVISNADLDHAISKLGDFGGENRAGIDRTLHRISCMRNRDGRIVGLTCRAGRAVPGSAAMAADLVASGKSILFMGRPGVGKTTVIREMARLLSETHNKRVVIVDTSNEIGGDGDIAHAGIGRARRMQVSFVAEQHRTMIEAVENHMPETVIVDEIGTEAEALAARSIAQRGVQLVATAHGGELARLIKNPTLSDLIGGIQTVTLSDEEAKRRRGQKTVIERMAPPTFDVAVEIIDRHCWRIHADVAQAVDALLRGSEVEGEVRVQNADGTVEVQADEEPWDGSSSATSSSDEDDRRDGRWASGPAWVSSEWQATEAGAVQILPYGLDGHQVKDVVGSMQLQRIVLLTDRIEDADAVLTTRDKLKGGEDALIMSARAAGQPIFSMKTGSHSSMVKALRSLAGIDPSPLSLRDASAVVDADPSNGRRAALRSEDEIARLIGRSNIVSKTNAKKRDAALEEVRAAVEELVLAGGHAAELAPRSPDVMQAQEELVRSYNLPFEVVGKKSEMRLRILPRGFAPGDAEQQLGEEWTSLRSLRL</sequence>
<accession>A0ABP1FUB2</accession>
<keyword evidence="6" id="KW-1185">Reference proteome</keyword>
<feature type="region of interest" description="Disordered" evidence="3">
    <location>
        <begin position="1"/>
        <end position="25"/>
    </location>
</feature>
<dbReference type="PANTHER" id="PTHR20953">
    <property type="entry name" value="KINASE-RELATED"/>
    <property type="match status" value="1"/>
</dbReference>
<proteinExistence type="predicted"/>
<evidence type="ECO:0000256" key="2">
    <source>
        <dbReference type="ARBA" id="ARBA00022840"/>
    </source>
</evidence>
<dbReference type="SUPFAM" id="SSF52540">
    <property type="entry name" value="P-loop containing nucleoside triphosphate hydrolases"/>
    <property type="match status" value="1"/>
</dbReference>
<evidence type="ECO:0000256" key="3">
    <source>
        <dbReference type="SAM" id="MobiDB-lite"/>
    </source>
</evidence>
<reference evidence="5 6" key="1">
    <citation type="submission" date="2024-06" db="EMBL/GenBank/DDBJ databases">
        <authorList>
            <person name="Kraege A."/>
            <person name="Thomma B."/>
        </authorList>
    </citation>
    <scope>NUCLEOTIDE SEQUENCE [LARGE SCALE GENOMIC DNA]</scope>
</reference>
<dbReference type="PANTHER" id="PTHR20953:SF3">
    <property type="entry name" value="P-LOOP CONTAINING NUCLEOSIDE TRIPHOSPHATE HYDROLASES SUPERFAMILY PROTEIN"/>
    <property type="match status" value="1"/>
</dbReference>
<evidence type="ECO:0000313" key="5">
    <source>
        <dbReference type="EMBL" id="CAL5223475.1"/>
    </source>
</evidence>
<dbReference type="InterPro" id="IPR045735">
    <property type="entry name" value="Spore_III_AA_AAA+_ATPase"/>
</dbReference>
<dbReference type="EMBL" id="CAXHTA020000008">
    <property type="protein sequence ID" value="CAL5223475.1"/>
    <property type="molecule type" value="Genomic_DNA"/>
</dbReference>
<dbReference type="InterPro" id="IPR058670">
    <property type="entry name" value="PTPase_dom"/>
</dbReference>
<dbReference type="InterPro" id="IPR003593">
    <property type="entry name" value="AAA+_ATPase"/>
</dbReference>
<gene>
    <name evidence="5" type="primary">g5998</name>
    <name evidence="5" type="ORF">VP750_LOCUS5134</name>
</gene>
<protein>
    <submittedName>
        <fullName evidence="5">G5998 protein</fullName>
    </submittedName>
</protein>
<keyword evidence="2" id="KW-0067">ATP-binding</keyword>
<evidence type="ECO:0000259" key="4">
    <source>
        <dbReference type="SMART" id="SM00382"/>
    </source>
</evidence>